<name>A0A2D3NUI7_9FUSO</name>
<keyword evidence="3" id="KW-0067">ATP-binding</keyword>
<organism evidence="5 6">
    <name type="scientific">Fusobacterium pseudoperiodonticum</name>
    <dbReference type="NCBI Taxonomy" id="2663009"/>
    <lineage>
        <taxon>Bacteria</taxon>
        <taxon>Fusobacteriati</taxon>
        <taxon>Fusobacteriota</taxon>
        <taxon>Fusobacteriia</taxon>
        <taxon>Fusobacteriales</taxon>
        <taxon>Fusobacteriaceae</taxon>
        <taxon>Fusobacterium</taxon>
    </lineage>
</organism>
<dbReference type="PIRSF" id="PIRSF012294">
    <property type="entry name" value="ATR_EutT"/>
    <property type="match status" value="1"/>
</dbReference>
<dbReference type="AlphaFoldDB" id="A0A2D3NUI7"/>
<evidence type="ECO:0000259" key="4">
    <source>
        <dbReference type="Pfam" id="PF01923"/>
    </source>
</evidence>
<dbReference type="RefSeq" id="WP_100024614.1">
    <property type="nucleotide sequence ID" value="NZ_CP024699.1"/>
</dbReference>
<dbReference type="GO" id="GO:0008817">
    <property type="term" value="F:corrinoid adenosyltransferase activity"/>
    <property type="evidence" value="ECO:0007669"/>
    <property type="project" value="InterPro"/>
</dbReference>
<dbReference type="GO" id="GO:0005524">
    <property type="term" value="F:ATP binding"/>
    <property type="evidence" value="ECO:0007669"/>
    <property type="project" value="UniProtKB-KW"/>
</dbReference>
<dbReference type="Proteomes" id="UP000230056">
    <property type="component" value="Chromosome"/>
</dbReference>
<sequence>MVLSEDILKIKYRKEAFDVFEIEKGTLLTPSAKQFLNEKGIRLVIKGEESPVSTKQNEFGEETEEKIIYEKPKYVGKNGECYFEKPEYMTVVDGNVLISKNSKLISLRGKIDTFLAELLLNAKEIEQSSNNKLIKDIETVIKFIQNIIVAEKLDKILENQILLDSKTIKDIKEIIDNPKEYFKKGHLLEVSLNSDLTIHKLNRLRFLARELEIQAIDYFVEDYKVNRKDLLEAFNVLSDVIYIIILKYDNGDYR</sequence>
<proteinExistence type="predicted"/>
<dbReference type="Gene3D" id="1.20.1200.10">
    <property type="entry name" value="Cobalamin adenosyltransferase-like"/>
    <property type="match status" value="1"/>
</dbReference>
<accession>A0A2D3NUI7</accession>
<dbReference type="InterPro" id="IPR036451">
    <property type="entry name" value="CblAdoTrfase-like_sf"/>
</dbReference>
<reference evidence="5 6" key="1">
    <citation type="submission" date="2017-11" db="EMBL/GenBank/DDBJ databases">
        <title>Genome sequencing of Fusobacterium periodonticum KCOM 1261.</title>
        <authorList>
            <person name="Kook J.-K."/>
            <person name="Park S.-N."/>
            <person name="Lim Y.K."/>
        </authorList>
    </citation>
    <scope>NUCLEOTIDE SEQUENCE [LARGE SCALE GENOMIC DNA]</scope>
    <source>
        <strain evidence="5 6">KCOM 1261</strain>
    </source>
</reference>
<dbReference type="GO" id="GO:0006580">
    <property type="term" value="P:ethanolamine metabolic process"/>
    <property type="evidence" value="ECO:0007669"/>
    <property type="project" value="InterPro"/>
</dbReference>
<evidence type="ECO:0000313" key="5">
    <source>
        <dbReference type="EMBL" id="ATV59057.1"/>
    </source>
</evidence>
<dbReference type="GO" id="GO:0009236">
    <property type="term" value="P:cobalamin biosynthetic process"/>
    <property type="evidence" value="ECO:0007669"/>
    <property type="project" value="InterPro"/>
</dbReference>
<evidence type="ECO:0000256" key="1">
    <source>
        <dbReference type="ARBA" id="ARBA00022679"/>
    </source>
</evidence>
<feature type="domain" description="Cobalamin adenosyltransferase-like" evidence="4">
    <location>
        <begin position="90"/>
        <end position="245"/>
    </location>
</feature>
<keyword evidence="1" id="KW-0808">Transferase</keyword>
<evidence type="ECO:0000256" key="2">
    <source>
        <dbReference type="ARBA" id="ARBA00022741"/>
    </source>
</evidence>
<evidence type="ECO:0000256" key="3">
    <source>
        <dbReference type="ARBA" id="ARBA00022840"/>
    </source>
</evidence>
<dbReference type="InterPro" id="IPR016030">
    <property type="entry name" value="CblAdoTrfase-like"/>
</dbReference>
<evidence type="ECO:0000313" key="6">
    <source>
        <dbReference type="Proteomes" id="UP000230056"/>
    </source>
</evidence>
<dbReference type="InterPro" id="IPR009194">
    <property type="entry name" value="AdoTrfase_EutT"/>
</dbReference>
<dbReference type="EMBL" id="CP024699">
    <property type="protein sequence ID" value="ATV59057.1"/>
    <property type="molecule type" value="Genomic_DNA"/>
</dbReference>
<gene>
    <name evidence="5" type="ORF">CTM72_04385</name>
</gene>
<protein>
    <submittedName>
        <fullName evidence="5">Ethanolamine utilization protein</fullName>
    </submittedName>
</protein>
<keyword evidence="2" id="KW-0547">Nucleotide-binding</keyword>
<dbReference type="Pfam" id="PF01923">
    <property type="entry name" value="Cob_adeno_trans"/>
    <property type="match status" value="1"/>
</dbReference>